<dbReference type="CDD" id="cd11523">
    <property type="entry name" value="NTP-PPase"/>
    <property type="match status" value="1"/>
</dbReference>
<gene>
    <name evidence="1" type="ORF">JCM31447_319100</name>
</gene>
<dbReference type="SUPFAM" id="SSF101386">
    <property type="entry name" value="all-alpha NTP pyrophosphatases"/>
    <property type="match status" value="1"/>
</dbReference>
<proteinExistence type="predicted"/>
<dbReference type="RefSeq" id="WP_130607274.1">
    <property type="nucleotide sequence ID" value="NZ_AP019368.1"/>
</dbReference>
<accession>A0A4P2VME4</accession>
<evidence type="ECO:0000313" key="1">
    <source>
        <dbReference type="EMBL" id="BBH52619.1"/>
    </source>
</evidence>
<dbReference type="KEGG" id="sbf:JCM31447_319100"/>
<dbReference type="OrthoDB" id="5295547at2"/>
<name>A0A4P2VME4_FLUSA</name>
<dbReference type="Gene3D" id="1.10.287.1080">
    <property type="entry name" value="MazG-like"/>
    <property type="match status" value="1"/>
</dbReference>
<dbReference type="AlphaFoldDB" id="A0A4P2VME4"/>
<dbReference type="Proteomes" id="UP000291236">
    <property type="component" value="Chromosome"/>
</dbReference>
<evidence type="ECO:0000313" key="2">
    <source>
        <dbReference type="Proteomes" id="UP000291236"/>
    </source>
</evidence>
<protein>
    <submittedName>
        <fullName evidence="1">Uncharacterized protein</fullName>
    </submittedName>
</protein>
<reference evidence="1 2" key="1">
    <citation type="submission" date="2018-12" db="EMBL/GenBank/DDBJ databases">
        <title>Rubrispira sanarue gen. nov., sp., nov., a member of the order Silvanigrellales, isolated from a brackish lake in Hamamatsu Japan.</title>
        <authorList>
            <person name="Maejima Y."/>
            <person name="Iino T."/>
            <person name="Muraguchi Y."/>
            <person name="Fukuda K."/>
            <person name="Nojiri H."/>
            <person name="Ohkuma M."/>
            <person name="Moriuchi R."/>
            <person name="Dohra H."/>
            <person name="Kimbara K."/>
            <person name="Shintani M."/>
        </authorList>
    </citation>
    <scope>NUCLEOTIDE SEQUENCE [LARGE SCALE GENOMIC DNA]</scope>
    <source>
        <strain evidence="1 2">RF1110005</strain>
    </source>
</reference>
<organism evidence="1 2">
    <name type="scientific">Fluviispira sanaruensis</name>
    <dbReference type="NCBI Taxonomy" id="2493639"/>
    <lineage>
        <taxon>Bacteria</taxon>
        <taxon>Pseudomonadati</taxon>
        <taxon>Bdellovibrionota</taxon>
        <taxon>Oligoflexia</taxon>
        <taxon>Silvanigrellales</taxon>
        <taxon>Silvanigrellaceae</taxon>
        <taxon>Fluviispira</taxon>
    </lineage>
</organism>
<sequence>MKRILEPNAKGLDEIQKEFDKYQNAAFAERSPSFFSLELCGECGELANLEKKIWRDPLKDIDMAKLSDEAADVFIALLNYCNARKINLEMSVQNKLKRIEDRRISGKMGETKSN</sequence>
<keyword evidence="2" id="KW-1185">Reference proteome</keyword>
<dbReference type="EMBL" id="AP019368">
    <property type="protein sequence ID" value="BBH52619.1"/>
    <property type="molecule type" value="Genomic_DNA"/>
</dbReference>